<dbReference type="PANTHER" id="PTHR19446">
    <property type="entry name" value="REVERSE TRANSCRIPTASES"/>
    <property type="match status" value="1"/>
</dbReference>
<dbReference type="EnsemblPlants" id="AET1Gv20577100.1">
    <property type="protein sequence ID" value="AET1Gv20577100.1"/>
    <property type="gene ID" value="AET1Gv20577100"/>
</dbReference>
<reference evidence="2" key="5">
    <citation type="journal article" date="2021" name="G3 (Bethesda)">
        <title>Aegilops tauschii genome assembly Aet v5.0 features greater sequence contiguity and improved annotation.</title>
        <authorList>
            <person name="Wang L."/>
            <person name="Zhu T."/>
            <person name="Rodriguez J.C."/>
            <person name="Deal K.R."/>
            <person name="Dubcovsky J."/>
            <person name="McGuire P.E."/>
            <person name="Lux T."/>
            <person name="Spannagl M."/>
            <person name="Mayer K.F.X."/>
            <person name="Baldrich P."/>
            <person name="Meyers B.C."/>
            <person name="Huo N."/>
            <person name="Gu Y.Q."/>
            <person name="Zhou H."/>
            <person name="Devos K.M."/>
            <person name="Bennetzen J.L."/>
            <person name="Unver T."/>
            <person name="Budak H."/>
            <person name="Gulick P.J."/>
            <person name="Galiba G."/>
            <person name="Kalapos B."/>
            <person name="Nelson D.R."/>
            <person name="Li P."/>
            <person name="You F.M."/>
            <person name="Luo M.C."/>
            <person name="Dvorak J."/>
        </authorList>
    </citation>
    <scope>NUCLEOTIDE SEQUENCE [LARGE SCALE GENOMIC DNA]</scope>
    <source>
        <strain evidence="2">cv. AL8/78</strain>
    </source>
</reference>
<reference evidence="2" key="4">
    <citation type="submission" date="2019-03" db="UniProtKB">
        <authorList>
            <consortium name="EnsemblPlants"/>
        </authorList>
    </citation>
    <scope>IDENTIFICATION</scope>
</reference>
<reference evidence="3" key="2">
    <citation type="journal article" date="2017" name="Nat. Plants">
        <title>The Aegilops tauschii genome reveals multiple impacts of transposons.</title>
        <authorList>
            <person name="Zhao G."/>
            <person name="Zou C."/>
            <person name="Li K."/>
            <person name="Wang K."/>
            <person name="Li T."/>
            <person name="Gao L."/>
            <person name="Zhang X."/>
            <person name="Wang H."/>
            <person name="Yang Z."/>
            <person name="Liu X."/>
            <person name="Jiang W."/>
            <person name="Mao L."/>
            <person name="Kong X."/>
            <person name="Jiao Y."/>
            <person name="Jia J."/>
        </authorList>
    </citation>
    <scope>NUCLEOTIDE SEQUENCE [LARGE SCALE GENOMIC DNA]</scope>
    <source>
        <strain evidence="3">cv. AL8/78</strain>
    </source>
</reference>
<proteinExistence type="predicted"/>
<accession>A0A452YYW2</accession>
<evidence type="ECO:0000313" key="3">
    <source>
        <dbReference type="Proteomes" id="UP000015105"/>
    </source>
</evidence>
<dbReference type="PROSITE" id="PS50878">
    <property type="entry name" value="RT_POL"/>
    <property type="match status" value="1"/>
</dbReference>
<feature type="domain" description="Reverse transcriptase" evidence="1">
    <location>
        <begin position="1"/>
        <end position="93"/>
    </location>
</feature>
<organism evidence="2 3">
    <name type="scientific">Aegilops tauschii subsp. strangulata</name>
    <name type="common">Goatgrass</name>
    <dbReference type="NCBI Taxonomy" id="200361"/>
    <lineage>
        <taxon>Eukaryota</taxon>
        <taxon>Viridiplantae</taxon>
        <taxon>Streptophyta</taxon>
        <taxon>Embryophyta</taxon>
        <taxon>Tracheophyta</taxon>
        <taxon>Spermatophyta</taxon>
        <taxon>Magnoliopsida</taxon>
        <taxon>Liliopsida</taxon>
        <taxon>Poales</taxon>
        <taxon>Poaceae</taxon>
        <taxon>BOP clade</taxon>
        <taxon>Pooideae</taxon>
        <taxon>Triticodae</taxon>
        <taxon>Triticeae</taxon>
        <taxon>Triticinae</taxon>
        <taxon>Aegilops</taxon>
    </lineage>
</organism>
<dbReference type="AlphaFoldDB" id="A0A452YYW2"/>
<reference evidence="2" key="3">
    <citation type="journal article" date="2017" name="Nature">
        <title>Genome sequence of the progenitor of the wheat D genome Aegilops tauschii.</title>
        <authorList>
            <person name="Luo M.C."/>
            <person name="Gu Y.Q."/>
            <person name="Puiu D."/>
            <person name="Wang H."/>
            <person name="Twardziok S.O."/>
            <person name="Deal K.R."/>
            <person name="Huo N."/>
            <person name="Zhu T."/>
            <person name="Wang L."/>
            <person name="Wang Y."/>
            <person name="McGuire P.E."/>
            <person name="Liu S."/>
            <person name="Long H."/>
            <person name="Ramasamy R.K."/>
            <person name="Rodriguez J.C."/>
            <person name="Van S.L."/>
            <person name="Yuan L."/>
            <person name="Wang Z."/>
            <person name="Xia Z."/>
            <person name="Xiao L."/>
            <person name="Anderson O.D."/>
            <person name="Ouyang S."/>
            <person name="Liang Y."/>
            <person name="Zimin A.V."/>
            <person name="Pertea G."/>
            <person name="Qi P."/>
            <person name="Bennetzen J.L."/>
            <person name="Dai X."/>
            <person name="Dawson M.W."/>
            <person name="Muller H.G."/>
            <person name="Kugler K."/>
            <person name="Rivarola-Duarte L."/>
            <person name="Spannagl M."/>
            <person name="Mayer K.F.X."/>
            <person name="Lu F.H."/>
            <person name="Bevan M.W."/>
            <person name="Leroy P."/>
            <person name="Li P."/>
            <person name="You F.M."/>
            <person name="Sun Q."/>
            <person name="Liu Z."/>
            <person name="Lyons E."/>
            <person name="Wicker T."/>
            <person name="Salzberg S.L."/>
            <person name="Devos K.M."/>
            <person name="Dvorak J."/>
        </authorList>
    </citation>
    <scope>NUCLEOTIDE SEQUENCE [LARGE SCALE GENOMIC DNA]</scope>
    <source>
        <strain evidence="2">cv. AL8/78</strain>
    </source>
</reference>
<protein>
    <recommendedName>
        <fullName evidence="1">Reverse transcriptase domain-containing protein</fullName>
    </recommendedName>
</protein>
<evidence type="ECO:0000313" key="2">
    <source>
        <dbReference type="EnsemblPlants" id="AET1Gv20577100.1"/>
    </source>
</evidence>
<keyword evidence="3" id="KW-1185">Reference proteome</keyword>
<name>A0A452YYW2_AEGTS</name>
<evidence type="ECO:0000259" key="1">
    <source>
        <dbReference type="PROSITE" id="PS50878"/>
    </source>
</evidence>
<dbReference type="InterPro" id="IPR000477">
    <property type="entry name" value="RT_dom"/>
</dbReference>
<dbReference type="Pfam" id="PF00078">
    <property type="entry name" value="RVT_1"/>
    <property type="match status" value="1"/>
</dbReference>
<dbReference type="Gramene" id="AET1Gv20577100.1">
    <property type="protein sequence ID" value="AET1Gv20577100.1"/>
    <property type="gene ID" value="AET1Gv20577100"/>
</dbReference>
<reference evidence="3" key="1">
    <citation type="journal article" date="2014" name="Science">
        <title>Ancient hybridizations among the ancestral genomes of bread wheat.</title>
        <authorList>
            <consortium name="International Wheat Genome Sequencing Consortium,"/>
            <person name="Marcussen T."/>
            <person name="Sandve S.R."/>
            <person name="Heier L."/>
            <person name="Spannagl M."/>
            <person name="Pfeifer M."/>
            <person name="Jakobsen K.S."/>
            <person name="Wulff B.B."/>
            <person name="Steuernagel B."/>
            <person name="Mayer K.F."/>
            <person name="Olsen O.A."/>
        </authorList>
    </citation>
    <scope>NUCLEOTIDE SEQUENCE [LARGE SCALE GENOMIC DNA]</scope>
    <source>
        <strain evidence="3">cv. AL8/78</strain>
    </source>
</reference>
<sequence>FQRKKSPLLLLKIDIAKAFDTVSWEYILELLQRMNFLARWRDWVALLLSSASSTCTLNGDPGPAILHQRGLRQGGPLSPTLFILAIDTLHRLL</sequence>
<dbReference type="STRING" id="200361.A0A452YYW2"/>
<dbReference type="Proteomes" id="UP000015105">
    <property type="component" value="Chromosome 1D"/>
</dbReference>